<organism evidence="2 3">
    <name type="scientific">Gossypium tomentosum</name>
    <name type="common">Hawaiian cotton</name>
    <name type="synonym">Gossypium sandvicense</name>
    <dbReference type="NCBI Taxonomy" id="34277"/>
    <lineage>
        <taxon>Eukaryota</taxon>
        <taxon>Viridiplantae</taxon>
        <taxon>Streptophyta</taxon>
        <taxon>Embryophyta</taxon>
        <taxon>Tracheophyta</taxon>
        <taxon>Spermatophyta</taxon>
        <taxon>Magnoliopsida</taxon>
        <taxon>eudicotyledons</taxon>
        <taxon>Gunneridae</taxon>
        <taxon>Pentapetalae</taxon>
        <taxon>rosids</taxon>
        <taxon>malvids</taxon>
        <taxon>Malvales</taxon>
        <taxon>Malvaceae</taxon>
        <taxon>Malvoideae</taxon>
        <taxon>Gossypium</taxon>
    </lineage>
</organism>
<name>A0A5D2PB20_GOSTO</name>
<feature type="compositionally biased region" description="Low complexity" evidence="1">
    <location>
        <begin position="164"/>
        <end position="181"/>
    </location>
</feature>
<feature type="region of interest" description="Disordered" evidence="1">
    <location>
        <begin position="59"/>
        <end position="78"/>
    </location>
</feature>
<feature type="region of interest" description="Disordered" evidence="1">
    <location>
        <begin position="153"/>
        <end position="181"/>
    </location>
</feature>
<sequence>MFGRVRALPSPSSVDCFDTPPSKIIKDDSLSIYETTLMKLKLGSQRHLIPQPTTAADLTDCASGTVPSNTNSDDESMVIDTDYSPVSVSYTSSDFQSTSNFNSQQGSNGTSIHYLFSKFRDHQRVSTISDQTMMIESIGSTSFLGSIEYQSLSSGKRSRENHESSTSTSTSTSTSNGSTII</sequence>
<protein>
    <submittedName>
        <fullName evidence="2">Uncharacterized protein</fullName>
    </submittedName>
</protein>
<dbReference type="PANTHER" id="PTHR48238:SF1">
    <property type="entry name" value="(RAPE) HYPOTHETICAL PROTEIN"/>
    <property type="match status" value="1"/>
</dbReference>
<evidence type="ECO:0000313" key="3">
    <source>
        <dbReference type="Proteomes" id="UP000322667"/>
    </source>
</evidence>
<dbReference type="EMBL" id="CM017618">
    <property type="protein sequence ID" value="TYI12534.1"/>
    <property type="molecule type" value="Genomic_DNA"/>
</dbReference>
<dbReference type="Proteomes" id="UP000322667">
    <property type="component" value="Chromosome A09"/>
</dbReference>
<dbReference type="PANTHER" id="PTHR48238">
    <property type="entry name" value="BNACNNG09570D PROTEIN"/>
    <property type="match status" value="1"/>
</dbReference>
<proteinExistence type="predicted"/>
<dbReference type="AlphaFoldDB" id="A0A5D2PB20"/>
<keyword evidence="3" id="KW-1185">Reference proteome</keyword>
<accession>A0A5D2PB20</accession>
<evidence type="ECO:0000256" key="1">
    <source>
        <dbReference type="SAM" id="MobiDB-lite"/>
    </source>
</evidence>
<reference evidence="2 3" key="1">
    <citation type="submission" date="2019-07" db="EMBL/GenBank/DDBJ databases">
        <title>WGS assembly of Gossypium tomentosum.</title>
        <authorList>
            <person name="Chen Z.J."/>
            <person name="Sreedasyam A."/>
            <person name="Ando A."/>
            <person name="Song Q."/>
            <person name="De L."/>
            <person name="Hulse-Kemp A."/>
            <person name="Ding M."/>
            <person name="Ye W."/>
            <person name="Kirkbride R."/>
            <person name="Jenkins J."/>
            <person name="Plott C."/>
            <person name="Lovell J."/>
            <person name="Lin Y.-M."/>
            <person name="Vaughn R."/>
            <person name="Liu B."/>
            <person name="Li W."/>
            <person name="Simpson S."/>
            <person name="Scheffler B."/>
            <person name="Saski C."/>
            <person name="Grover C."/>
            <person name="Hu G."/>
            <person name="Conover J."/>
            <person name="Carlson J."/>
            <person name="Shu S."/>
            <person name="Boston L."/>
            <person name="Williams M."/>
            <person name="Peterson D."/>
            <person name="Mcgee K."/>
            <person name="Jones D."/>
            <person name="Wendel J."/>
            <person name="Stelly D."/>
            <person name="Grimwood J."/>
            <person name="Schmutz J."/>
        </authorList>
    </citation>
    <scope>NUCLEOTIDE SEQUENCE [LARGE SCALE GENOMIC DNA]</scope>
    <source>
        <strain evidence="2">7179.01</strain>
    </source>
</reference>
<evidence type="ECO:0000313" key="2">
    <source>
        <dbReference type="EMBL" id="TYI12534.1"/>
    </source>
</evidence>
<gene>
    <name evidence="2" type="ORF">ES332_A09G284300v1</name>
</gene>